<dbReference type="KEGG" id="gfs:119634380"/>
<dbReference type="GO" id="GO:0032478">
    <property type="term" value="C:heterotetrameric polyprenyl diphosphate synthase complex"/>
    <property type="evidence" value="ECO:0007669"/>
    <property type="project" value="UniProtKB-ARBA"/>
</dbReference>
<dbReference type="GO" id="GO:0042811">
    <property type="term" value="P:pheromone biosynthetic process"/>
    <property type="evidence" value="ECO:0007669"/>
    <property type="project" value="UniProtKB-ARBA"/>
</dbReference>
<evidence type="ECO:0000313" key="21">
    <source>
        <dbReference type="Proteomes" id="UP000092443"/>
    </source>
</evidence>
<dbReference type="GO" id="GO:0046872">
    <property type="term" value="F:metal ion binding"/>
    <property type="evidence" value="ECO:0007669"/>
    <property type="project" value="UniProtKB-KW"/>
</dbReference>
<evidence type="ECO:0000256" key="17">
    <source>
        <dbReference type="ARBA" id="ARBA00083184"/>
    </source>
</evidence>
<comment type="cofactor">
    <cofactor evidence="1">
        <name>Mg(2+)</name>
        <dbReference type="ChEBI" id="CHEBI:18420"/>
    </cofactor>
</comment>
<evidence type="ECO:0000256" key="3">
    <source>
        <dbReference type="ARBA" id="ARBA00006706"/>
    </source>
</evidence>
<dbReference type="AlphaFoldDB" id="A0A8U0WHX2"/>
<evidence type="ECO:0000256" key="16">
    <source>
        <dbReference type="ARBA" id="ARBA00080324"/>
    </source>
</evidence>
<evidence type="ECO:0000256" key="20">
    <source>
        <dbReference type="SAM" id="MobiDB-lite"/>
    </source>
</evidence>
<organism evidence="21 22">
    <name type="scientific">Glossina fuscipes</name>
    <dbReference type="NCBI Taxonomy" id="7396"/>
    <lineage>
        <taxon>Eukaryota</taxon>
        <taxon>Metazoa</taxon>
        <taxon>Ecdysozoa</taxon>
        <taxon>Arthropoda</taxon>
        <taxon>Hexapoda</taxon>
        <taxon>Insecta</taxon>
        <taxon>Pterygota</taxon>
        <taxon>Neoptera</taxon>
        <taxon>Endopterygota</taxon>
        <taxon>Diptera</taxon>
        <taxon>Brachycera</taxon>
        <taxon>Muscomorpha</taxon>
        <taxon>Hippoboscoidea</taxon>
        <taxon>Glossinidae</taxon>
        <taxon>Glossina</taxon>
    </lineage>
</organism>
<comment type="similarity">
    <text evidence="3">Belongs to the FPP/GGPP synthase family.</text>
</comment>
<dbReference type="PANTHER" id="PTHR12001:SF69">
    <property type="entry name" value="ALL TRANS-POLYPRENYL-DIPHOSPHATE SYNTHASE PDSS1"/>
    <property type="match status" value="1"/>
</dbReference>
<comment type="subcellular location">
    <subcellularLocation>
        <location evidence="2">Mitochondrion</location>
    </subcellularLocation>
</comment>
<dbReference type="GO" id="GO:0006744">
    <property type="term" value="P:ubiquinone biosynthetic process"/>
    <property type="evidence" value="ECO:0007669"/>
    <property type="project" value="TreeGrafter"/>
</dbReference>
<name>A0A8U0WHX2_9MUSC</name>
<dbReference type="RefSeq" id="XP_037884409.1">
    <property type="nucleotide sequence ID" value="XM_038028481.1"/>
</dbReference>
<keyword evidence="9" id="KW-0414">Isoprene biosynthesis</keyword>
<gene>
    <name evidence="22" type="primary">LOC119634380</name>
</gene>
<dbReference type="InterPro" id="IPR000092">
    <property type="entry name" value="Polyprenyl_synt"/>
</dbReference>
<evidence type="ECO:0000256" key="18">
    <source>
        <dbReference type="ARBA" id="ARBA00083689"/>
    </source>
</evidence>
<comment type="function">
    <text evidence="12">Heterotetrameric enzyme that catalyzes the condensation of farnesyl diphosphate (FPP), which acts as a primer, and isopentenyl diphosphate (IPP) to produce prenyl diphosphates of varying chain lengths and participates in the determination of the side chain of ubiquinone. Supplies nona and decaprenyl diphosphate, the precursors for the side chain of the isoprenoid quinones ubiquinone-9 (Q9)and ubiquinone-10 (Q10) respectively. The enzyme adds isopentenyl diphosphate molecules sequentially to farnesyl diphosphate with trans stereochemistry.</text>
</comment>
<evidence type="ECO:0000256" key="15">
    <source>
        <dbReference type="ARBA" id="ARBA00073240"/>
    </source>
</evidence>
<comment type="catalytic activity">
    <reaction evidence="11">
        <text>7 isopentenyl diphosphate + (2E,6E)-farnesyl diphosphate = all-trans-decaprenyl diphosphate + 7 diphosphate</text>
        <dbReference type="Rhea" id="RHEA:27802"/>
        <dbReference type="ChEBI" id="CHEBI:33019"/>
        <dbReference type="ChEBI" id="CHEBI:60721"/>
        <dbReference type="ChEBI" id="CHEBI:128769"/>
        <dbReference type="ChEBI" id="CHEBI:175763"/>
        <dbReference type="EC" id="2.5.1.91"/>
    </reaction>
    <physiologicalReaction direction="left-to-right" evidence="11">
        <dbReference type="Rhea" id="RHEA:27803"/>
    </physiologicalReaction>
</comment>
<comment type="catalytic activity">
    <reaction evidence="10">
        <text>6 isopentenyl diphosphate + (2E,6E)-farnesyl diphosphate = all-trans-nonaprenyl diphosphate + 6 diphosphate</text>
        <dbReference type="Rhea" id="RHEA:55364"/>
        <dbReference type="ChEBI" id="CHEBI:33019"/>
        <dbReference type="ChEBI" id="CHEBI:58391"/>
        <dbReference type="ChEBI" id="CHEBI:128769"/>
        <dbReference type="ChEBI" id="CHEBI:175763"/>
    </reaction>
    <physiologicalReaction direction="left-to-right" evidence="10">
        <dbReference type="Rhea" id="RHEA:55365"/>
    </physiologicalReaction>
</comment>
<dbReference type="SUPFAM" id="SSF48576">
    <property type="entry name" value="Terpenoid synthases"/>
    <property type="match status" value="1"/>
</dbReference>
<dbReference type="Pfam" id="PF00348">
    <property type="entry name" value="polyprenyl_synt"/>
    <property type="match status" value="1"/>
</dbReference>
<keyword evidence="7" id="KW-0443">Lipid metabolism</keyword>
<evidence type="ECO:0000256" key="11">
    <source>
        <dbReference type="ARBA" id="ARBA00051100"/>
    </source>
</evidence>
<dbReference type="PROSITE" id="PS00444">
    <property type="entry name" value="POLYPRENYL_SYNTHASE_2"/>
    <property type="match status" value="1"/>
</dbReference>
<evidence type="ECO:0000256" key="1">
    <source>
        <dbReference type="ARBA" id="ARBA00001946"/>
    </source>
</evidence>
<evidence type="ECO:0000313" key="22">
    <source>
        <dbReference type="RefSeq" id="XP_037884409.1"/>
    </source>
</evidence>
<keyword evidence="21" id="KW-1185">Reference proteome</keyword>
<keyword evidence="5" id="KW-0479">Metal-binding</keyword>
<reference evidence="22" key="1">
    <citation type="submission" date="2025-08" db="UniProtKB">
        <authorList>
            <consortium name="RefSeq"/>
        </authorList>
    </citation>
    <scope>IDENTIFICATION</scope>
    <source>
        <tissue evidence="22">Whole body pupa</tissue>
    </source>
</reference>
<evidence type="ECO:0000256" key="12">
    <source>
        <dbReference type="ARBA" id="ARBA00057934"/>
    </source>
</evidence>
<evidence type="ECO:0000256" key="5">
    <source>
        <dbReference type="ARBA" id="ARBA00022723"/>
    </source>
</evidence>
<feature type="region of interest" description="Disordered" evidence="20">
    <location>
        <begin position="158"/>
        <end position="178"/>
    </location>
</feature>
<evidence type="ECO:0000256" key="7">
    <source>
        <dbReference type="ARBA" id="ARBA00023098"/>
    </source>
</evidence>
<dbReference type="EC" id="2.5.1.91" evidence="14"/>
<evidence type="ECO:0000256" key="4">
    <source>
        <dbReference type="ARBA" id="ARBA00022679"/>
    </source>
</evidence>
<dbReference type="Gene3D" id="1.10.600.10">
    <property type="entry name" value="Farnesyl Diphosphate Synthase"/>
    <property type="match status" value="1"/>
</dbReference>
<dbReference type="PROSITE" id="PS00723">
    <property type="entry name" value="POLYPRENYL_SYNTHASE_1"/>
    <property type="match status" value="1"/>
</dbReference>
<dbReference type="InterPro" id="IPR033749">
    <property type="entry name" value="Polyprenyl_synt_CS"/>
</dbReference>
<evidence type="ECO:0000256" key="6">
    <source>
        <dbReference type="ARBA" id="ARBA00022842"/>
    </source>
</evidence>
<dbReference type="InterPro" id="IPR008949">
    <property type="entry name" value="Isoprenoid_synthase_dom_sf"/>
</dbReference>
<proteinExistence type="inferred from homology"/>
<keyword evidence="4" id="KW-0808">Transferase</keyword>
<evidence type="ECO:0000256" key="9">
    <source>
        <dbReference type="ARBA" id="ARBA00023229"/>
    </source>
</evidence>
<evidence type="ECO:0000256" key="2">
    <source>
        <dbReference type="ARBA" id="ARBA00004173"/>
    </source>
</evidence>
<evidence type="ECO:0000256" key="19">
    <source>
        <dbReference type="ARBA" id="ARBA00084036"/>
    </source>
</evidence>
<dbReference type="Proteomes" id="UP000092443">
    <property type="component" value="Unplaced"/>
</dbReference>
<sequence length="511" mass="57053">MASCEGKKKMACLGTSGRQGLFVAVGTRCYRNQKFLCQLFLQNNGNCNKISNRQYVVGDDDGAFNDDGAITISKLLLNGNNTSASALSYGSTSTRYPVQKRHFHLLTNTTVPVTAACSANKDYSILMNNSTISSSNNKSNSSNHNNYSKLNVNNKRKCCSSTKTNSRHYSSAHTQQPAGPVREIQIDPYIILDEDLKYVYDDIRERLLVGTTQSELNEIASYYFDGQGKAFRPMVVFLMAKAINYHLNKESSALLRKQRHLALFAEMAHSASLVHDDVIDQSDYRRGKPSVNALWNHKKVTMAGDFILSSASIMIARLRNDEVTILCSKILTDLVQGEFMQLGSRETENERFAHYLTKTYRKTASLVANTLKATAVIAEADEHLTELAFQYGRNIGLAFQLVDDMLDFVSSTEMMGKPAAADLKLGLATAPVLFACEKYPELNPMIMRRFSEPGDVERAFELVHKSNGLEQTRFLARKHGIEAIRLAQEITESPYQKGLQVVADLVINRMK</sequence>
<evidence type="ECO:0000256" key="10">
    <source>
        <dbReference type="ARBA" id="ARBA00050825"/>
    </source>
</evidence>
<keyword evidence="8" id="KW-0496">Mitochondrion</keyword>
<feature type="compositionally biased region" description="Polar residues" evidence="20">
    <location>
        <begin position="159"/>
        <end position="177"/>
    </location>
</feature>
<protein>
    <recommendedName>
        <fullName evidence="15">All trans-polyprenyl-diphosphate synthase PDSS1</fullName>
        <ecNumber evidence="14">2.5.1.91</ecNumber>
    </recommendedName>
    <alternativeName>
        <fullName evidence="18">All-trans-decaprenyl-diphosphate synthase subunit 1</fullName>
    </alternativeName>
    <alternativeName>
        <fullName evidence="16">Decaprenyl-diphosphate synthase subunit 1</fullName>
    </alternativeName>
    <alternativeName>
        <fullName evidence="17">Solanesyl-diphosphate synthase subunit 1</fullName>
    </alternativeName>
    <alternativeName>
        <fullName evidence="19">Trans-prenyltransferase 1</fullName>
    </alternativeName>
</protein>
<accession>A0A8U0WHX2</accession>
<dbReference type="GeneID" id="119634380"/>
<evidence type="ECO:0000256" key="13">
    <source>
        <dbReference type="ARBA" id="ARBA00064334"/>
    </source>
</evidence>
<dbReference type="PANTHER" id="PTHR12001">
    <property type="entry name" value="GERANYLGERANYL PYROPHOSPHATE SYNTHASE"/>
    <property type="match status" value="1"/>
</dbReference>
<evidence type="ECO:0000256" key="14">
    <source>
        <dbReference type="ARBA" id="ARBA00066510"/>
    </source>
</evidence>
<keyword evidence="6" id="KW-0460">Magnesium</keyword>
<comment type="subunit">
    <text evidence="13">Heterotetramer composed of 2 PDSS1/DPS1 and 2 PDSS2/DLP1 subunits.</text>
</comment>
<dbReference type="GO" id="GO:0008299">
    <property type="term" value="P:isoprenoid biosynthetic process"/>
    <property type="evidence" value="ECO:0007669"/>
    <property type="project" value="UniProtKB-KW"/>
</dbReference>
<dbReference type="SFLD" id="SFLDS00005">
    <property type="entry name" value="Isoprenoid_Synthase_Type_I"/>
    <property type="match status" value="1"/>
</dbReference>
<dbReference type="CDD" id="cd00685">
    <property type="entry name" value="Trans_IPPS_HT"/>
    <property type="match status" value="1"/>
</dbReference>
<evidence type="ECO:0000256" key="8">
    <source>
        <dbReference type="ARBA" id="ARBA00023128"/>
    </source>
</evidence>
<dbReference type="GO" id="GO:0097269">
    <property type="term" value="F:all-trans-decaprenyl-diphosphate synthase activity"/>
    <property type="evidence" value="ECO:0007669"/>
    <property type="project" value="UniProtKB-EC"/>
</dbReference>
<dbReference type="FunFam" id="1.10.600.10:FF:000011">
    <property type="entry name" value="Decaprenyl diphosphate synthase subunit 1"/>
    <property type="match status" value="1"/>
</dbReference>